<sequence>MREKGAYRDMEHIESCRLILEEKGVVTPGRKEGEEEYHEYKAPFHAKMKTVFPEETYLSRRRRQLSSLMQEIRPHLADCTDLVVTGINAVSQSKESDIAEIIKWALLATLITFSSRNPTEDCHSEATVSSRSSTIDEASLGSTPALKIGDTHQAVFSDGIDTHCFTTDDLRKSTTADAISVVFEKIRNLSHIDKTKRTRNQKFFLPLQRGTLKPGQSVQIPISFLSLSEGVYSELWSLQTEPTLSLSGGRPIILSLFGISVWPSSHRYHSWELEHHCTKIESIATQNFIDQLIEDVIFSFPEPGPPETLRIIGNQNTEFDRFSIQNPELKELYKKVLKDSASTSETVWDLDLKSLKEVC</sequence>
<dbReference type="InterPro" id="IPR032707">
    <property type="entry name" value="MYCBPAP"/>
</dbReference>
<organism evidence="1 2">
    <name type="scientific">Cichlidogyrus casuarinus</name>
    <dbReference type="NCBI Taxonomy" id="1844966"/>
    <lineage>
        <taxon>Eukaryota</taxon>
        <taxon>Metazoa</taxon>
        <taxon>Spiralia</taxon>
        <taxon>Lophotrochozoa</taxon>
        <taxon>Platyhelminthes</taxon>
        <taxon>Monogenea</taxon>
        <taxon>Monopisthocotylea</taxon>
        <taxon>Dactylogyridea</taxon>
        <taxon>Ancyrocephalidae</taxon>
        <taxon>Cichlidogyrus</taxon>
    </lineage>
</organism>
<gene>
    <name evidence="1" type="ORF">Ciccas_008476</name>
</gene>
<accession>A0ABD2Q0N4</accession>
<dbReference type="AlphaFoldDB" id="A0ABD2Q0N4"/>
<evidence type="ECO:0000313" key="2">
    <source>
        <dbReference type="Proteomes" id="UP001626550"/>
    </source>
</evidence>
<dbReference type="Proteomes" id="UP001626550">
    <property type="component" value="Unassembled WGS sequence"/>
</dbReference>
<proteinExistence type="predicted"/>
<dbReference type="PANTHER" id="PTHR48421:SF1">
    <property type="entry name" value="MYCBP-ASSOCIATED PROTEIN"/>
    <property type="match status" value="1"/>
</dbReference>
<protein>
    <submittedName>
        <fullName evidence="1">Uncharacterized protein</fullName>
    </submittedName>
</protein>
<name>A0ABD2Q0N4_9PLAT</name>
<comment type="caution">
    <text evidence="1">The sequence shown here is derived from an EMBL/GenBank/DDBJ whole genome shotgun (WGS) entry which is preliminary data.</text>
</comment>
<dbReference type="EMBL" id="JBJKFK010001502">
    <property type="protein sequence ID" value="KAL3312928.1"/>
    <property type="molecule type" value="Genomic_DNA"/>
</dbReference>
<dbReference type="PANTHER" id="PTHR48421">
    <property type="entry name" value="MYCBP-ASSOCIATED PROTEIN"/>
    <property type="match status" value="1"/>
</dbReference>
<evidence type="ECO:0000313" key="1">
    <source>
        <dbReference type="EMBL" id="KAL3312928.1"/>
    </source>
</evidence>
<dbReference type="Pfam" id="PF14646">
    <property type="entry name" value="MYCBPAP"/>
    <property type="match status" value="1"/>
</dbReference>
<keyword evidence="2" id="KW-1185">Reference proteome</keyword>
<reference evidence="1 2" key="1">
    <citation type="submission" date="2024-11" db="EMBL/GenBank/DDBJ databases">
        <title>Adaptive evolution of stress response genes in parasites aligns with host niche diversity.</title>
        <authorList>
            <person name="Hahn C."/>
            <person name="Resl P."/>
        </authorList>
    </citation>
    <scope>NUCLEOTIDE SEQUENCE [LARGE SCALE GENOMIC DNA]</scope>
    <source>
        <strain evidence="1">EGGRZ-B1_66</strain>
        <tissue evidence="1">Body</tissue>
    </source>
</reference>